<evidence type="ECO:0000259" key="1">
    <source>
        <dbReference type="PROSITE" id="PS50853"/>
    </source>
</evidence>
<accession>D5C0L4</accession>
<dbReference type="OrthoDB" id="9790247at2"/>
<dbReference type="Proteomes" id="UP000001844">
    <property type="component" value="Chromosome"/>
</dbReference>
<dbReference type="eggNOG" id="COG4733">
    <property type="taxonomic scope" value="Bacteria"/>
</dbReference>
<dbReference type="InterPro" id="IPR013783">
    <property type="entry name" value="Ig-like_fold"/>
</dbReference>
<protein>
    <submittedName>
        <fullName evidence="2">Fibronectin type III domain protein</fullName>
    </submittedName>
</protein>
<evidence type="ECO:0000313" key="2">
    <source>
        <dbReference type="EMBL" id="ADE16337.1"/>
    </source>
</evidence>
<organism evidence="2 3">
    <name type="scientific">Nitrosococcus halophilus (strain Nc4)</name>
    <dbReference type="NCBI Taxonomy" id="472759"/>
    <lineage>
        <taxon>Bacteria</taxon>
        <taxon>Pseudomonadati</taxon>
        <taxon>Pseudomonadota</taxon>
        <taxon>Gammaproteobacteria</taxon>
        <taxon>Chromatiales</taxon>
        <taxon>Chromatiaceae</taxon>
        <taxon>Nitrosococcus</taxon>
    </lineage>
</organism>
<dbReference type="InterPro" id="IPR036116">
    <property type="entry name" value="FN3_sf"/>
</dbReference>
<dbReference type="AlphaFoldDB" id="D5C0L4"/>
<dbReference type="Gene3D" id="2.60.40.10">
    <property type="entry name" value="Immunoglobulins"/>
    <property type="match status" value="1"/>
</dbReference>
<evidence type="ECO:0000313" key="3">
    <source>
        <dbReference type="Proteomes" id="UP000001844"/>
    </source>
</evidence>
<dbReference type="Gene3D" id="2.60.40.2080">
    <property type="match status" value="2"/>
</dbReference>
<dbReference type="STRING" id="472759.Nhal_3293"/>
<dbReference type="eggNOG" id="COG3291">
    <property type="taxonomic scope" value="Bacteria"/>
</dbReference>
<dbReference type="PROSITE" id="PS50853">
    <property type="entry name" value="FN3"/>
    <property type="match status" value="1"/>
</dbReference>
<dbReference type="Pfam" id="PF00041">
    <property type="entry name" value="fn3"/>
    <property type="match status" value="1"/>
</dbReference>
<feature type="domain" description="Fibronectin type-III" evidence="1">
    <location>
        <begin position="25"/>
        <end position="120"/>
    </location>
</feature>
<keyword evidence="3" id="KW-1185">Reference proteome</keyword>
<dbReference type="HOGENOM" id="CLU_715381_0_0_6"/>
<proteinExistence type="predicted"/>
<dbReference type="CDD" id="cd00063">
    <property type="entry name" value="FN3"/>
    <property type="match status" value="1"/>
</dbReference>
<dbReference type="SUPFAM" id="SSF49265">
    <property type="entry name" value="Fibronectin type III"/>
    <property type="match status" value="1"/>
</dbReference>
<dbReference type="RefSeq" id="WP_013034186.1">
    <property type="nucleotide sequence ID" value="NC_013960.1"/>
</dbReference>
<dbReference type="InterPro" id="IPR037221">
    <property type="entry name" value="H-type_lectin_dom_sf"/>
</dbReference>
<dbReference type="KEGG" id="nhl:Nhal_3293"/>
<name>D5C0L4_NITHN</name>
<dbReference type="EMBL" id="CP001798">
    <property type="protein sequence ID" value="ADE16337.1"/>
    <property type="molecule type" value="Genomic_DNA"/>
</dbReference>
<dbReference type="InterPro" id="IPR003961">
    <property type="entry name" value="FN3_dom"/>
</dbReference>
<sequence>MPTWLKLLRLIKKKPSSTNIALKTTITSITLLVYSLNVNAAQAVLTWDDISEPSVAGYKLYYGSSSGNYNHSIDVGNQTSYTLTGLESGNTYYIAAKTYNQDKSKYSDFSNEVTATLPSSTTSSETNINEDSVPPIEVGEVIVDHNWERVSFKESFIDPVVIAPSISYSGRDPSIVRIRNITSDGFDIRVQEWDYRDGWHTQEKVHFIAMEKGHYILPDGTKIEAGSARTNTTSSFDTVNFQQPFNVSPVVLTSITSDNEPDGVTARKKDISKEMFKLLLQEQEANSDGHDYESVDYIAAEPSIGMAGSIPFEIGRTEDNMDHNFRLVSFLNSYANNPIVILDLQTSDGMDTANLRWENLTSNSVTVKVDEEQSMDDETYHTTEVVGYIIFGLASQ</sequence>
<gene>
    <name evidence="2" type="ordered locus">Nhal_3293</name>
</gene>
<reference evidence="3" key="1">
    <citation type="submission" date="2010-04" db="EMBL/GenBank/DDBJ databases">
        <title>Complete genome sequence of Nitrosococcus halophilus Nc4, a salt-adapted, aerobic obligate ammonia-oxidizing sulfur purple bacterium.</title>
        <authorList>
            <consortium name="US DOE Joint Genome Institute"/>
            <person name="Campbell M.A."/>
            <person name="Malfatti S.A."/>
            <person name="Chain P.S.G."/>
            <person name="Heidelberg J.F."/>
            <person name="Ward B.B."/>
            <person name="Klotz M.G."/>
        </authorList>
    </citation>
    <scope>NUCLEOTIDE SEQUENCE [LARGE SCALE GENOMIC DNA]</scope>
    <source>
        <strain evidence="3">Nc4</strain>
    </source>
</reference>